<keyword evidence="7" id="KW-0732">Signal</keyword>
<sequence>MRAQLARWLPRLVALAVVATCAATAVVTLQDRADEVAAEEAALRRTAADARATAAEATRTATLLEELEEVRLAGAADVRAARRDGSVADQVTLLRRLLEAAQAQILDVRQLSDAQREQLDVLRGCVATLDRVRARLAAGDTRGAAGHLAVGQDACARAEEVTDGIVAAVHPFDFPDPDVIEVDGTYYAYGTNGPGGTIQVLASTDLEDWEVRGSALPDVGPWARKGLTWAPAVLRTYDGYLLYYTVRHDAWGVQCLSVARSASPAGPFTDSSARPITCQTDFGGSIDPSPYVGEDGTPYLTWKSEGETIGNQSVLWGARLDRTGGAIVGASIPLLTVDRPWEGGVVEAPTMQRLGGAWILLYSGGDWRTSGYATGYARCLGPLGPCAKPADNLVLQTDDVVEGPGGPSVFRTPDGRPMVAYAGWSPGAVGPPEPRRLHLAELHATADTVTAS</sequence>
<evidence type="ECO:0000256" key="3">
    <source>
        <dbReference type="ARBA" id="ARBA00023295"/>
    </source>
</evidence>
<dbReference type="GO" id="GO:0005975">
    <property type="term" value="P:carbohydrate metabolic process"/>
    <property type="evidence" value="ECO:0007669"/>
    <property type="project" value="InterPro"/>
</dbReference>
<evidence type="ECO:0000256" key="6">
    <source>
        <dbReference type="RuleBase" id="RU361187"/>
    </source>
</evidence>
<dbReference type="PANTHER" id="PTHR42812:SF5">
    <property type="entry name" value="ENDO-ARABINASE"/>
    <property type="match status" value="1"/>
</dbReference>
<feature type="site" description="Important for catalytic activity, responsible for pKa modulation of the active site Glu and correct orientation of both the proton donor and substrate" evidence="5">
    <location>
        <position position="287"/>
    </location>
</feature>
<dbReference type="RefSeq" id="WP_272737146.1">
    <property type="nucleotide sequence ID" value="NZ_CP116942.1"/>
</dbReference>
<dbReference type="PANTHER" id="PTHR42812">
    <property type="entry name" value="BETA-XYLOSIDASE"/>
    <property type="match status" value="1"/>
</dbReference>
<evidence type="ECO:0000313" key="8">
    <source>
        <dbReference type="EMBL" id="WCO67625.1"/>
    </source>
</evidence>
<dbReference type="Proteomes" id="UP001216390">
    <property type="component" value="Chromosome"/>
</dbReference>
<feature type="active site" description="Proton donor" evidence="4">
    <location>
        <position position="347"/>
    </location>
</feature>
<organism evidence="8 9">
    <name type="scientific">Iamia majanohamensis</name>
    <dbReference type="NCBI Taxonomy" id="467976"/>
    <lineage>
        <taxon>Bacteria</taxon>
        <taxon>Bacillati</taxon>
        <taxon>Actinomycetota</taxon>
        <taxon>Acidimicrobiia</taxon>
        <taxon>Acidimicrobiales</taxon>
        <taxon>Iamiaceae</taxon>
        <taxon>Iamia</taxon>
    </lineage>
</organism>
<keyword evidence="9" id="KW-1185">Reference proteome</keyword>
<dbReference type="Pfam" id="PF04616">
    <property type="entry name" value="Glyco_hydro_43"/>
    <property type="match status" value="1"/>
</dbReference>
<dbReference type="Gene3D" id="2.115.10.20">
    <property type="entry name" value="Glycosyl hydrolase domain, family 43"/>
    <property type="match status" value="1"/>
</dbReference>
<evidence type="ECO:0000313" key="9">
    <source>
        <dbReference type="Proteomes" id="UP001216390"/>
    </source>
</evidence>
<keyword evidence="3 6" id="KW-0326">Glycosidase</keyword>
<evidence type="ECO:0000256" key="5">
    <source>
        <dbReference type="PIRSR" id="PIRSR606710-2"/>
    </source>
</evidence>
<dbReference type="AlphaFoldDB" id="A0AAE9Y664"/>
<proteinExistence type="inferred from homology"/>
<dbReference type="InterPro" id="IPR051795">
    <property type="entry name" value="Glycosyl_Hydrlase_43"/>
</dbReference>
<dbReference type="InterPro" id="IPR006710">
    <property type="entry name" value="Glyco_hydro_43"/>
</dbReference>
<dbReference type="SUPFAM" id="SSF75005">
    <property type="entry name" value="Arabinanase/levansucrase/invertase"/>
    <property type="match status" value="1"/>
</dbReference>
<name>A0AAE9Y664_9ACTN</name>
<accession>A0AAE9Y664</accession>
<dbReference type="CDD" id="cd08999">
    <property type="entry name" value="GH43_ABN-like"/>
    <property type="match status" value="1"/>
</dbReference>
<dbReference type="GO" id="GO:0004553">
    <property type="term" value="F:hydrolase activity, hydrolyzing O-glycosyl compounds"/>
    <property type="evidence" value="ECO:0007669"/>
    <property type="project" value="InterPro"/>
</dbReference>
<dbReference type="EMBL" id="CP116942">
    <property type="protein sequence ID" value="WCO67625.1"/>
    <property type="molecule type" value="Genomic_DNA"/>
</dbReference>
<feature type="chain" id="PRO_5042262355" evidence="7">
    <location>
        <begin position="26"/>
        <end position="452"/>
    </location>
</feature>
<protein>
    <submittedName>
        <fullName evidence="8">Glycoside hydrolase family 43 protein</fullName>
    </submittedName>
</protein>
<evidence type="ECO:0000256" key="7">
    <source>
        <dbReference type="SAM" id="SignalP"/>
    </source>
</evidence>
<dbReference type="KEGG" id="ima:PO878_02675"/>
<reference evidence="8" key="1">
    <citation type="submission" date="2023-01" db="EMBL/GenBank/DDBJ databases">
        <title>The diversity of Class Acidimicrobiia in South China Sea sediment environments and the proposal of Iamia marina sp. nov., a novel species of the genus Iamia.</title>
        <authorList>
            <person name="He Y."/>
            <person name="Tian X."/>
        </authorList>
    </citation>
    <scope>NUCLEOTIDE SEQUENCE</scope>
    <source>
        <strain evidence="8">DSM 19957</strain>
    </source>
</reference>
<evidence type="ECO:0000256" key="4">
    <source>
        <dbReference type="PIRSR" id="PIRSR606710-1"/>
    </source>
</evidence>
<comment type="similarity">
    <text evidence="1 6">Belongs to the glycosyl hydrolase 43 family.</text>
</comment>
<keyword evidence="2 6" id="KW-0378">Hydrolase</keyword>
<feature type="active site" description="Proton acceptor" evidence="4">
    <location>
        <position position="176"/>
    </location>
</feature>
<dbReference type="InterPro" id="IPR023296">
    <property type="entry name" value="Glyco_hydro_beta-prop_sf"/>
</dbReference>
<evidence type="ECO:0000256" key="1">
    <source>
        <dbReference type="ARBA" id="ARBA00009865"/>
    </source>
</evidence>
<evidence type="ECO:0000256" key="2">
    <source>
        <dbReference type="ARBA" id="ARBA00022801"/>
    </source>
</evidence>
<feature type="signal peptide" evidence="7">
    <location>
        <begin position="1"/>
        <end position="25"/>
    </location>
</feature>
<gene>
    <name evidence="8" type="ORF">PO878_02675</name>
</gene>